<feature type="region of interest" description="Disordered" evidence="1">
    <location>
        <begin position="27"/>
        <end position="52"/>
    </location>
</feature>
<dbReference type="Gene3D" id="3.40.225.10">
    <property type="entry name" value="Class II aldolase/adducin N-terminal domain"/>
    <property type="match status" value="1"/>
</dbReference>
<feature type="domain" description="Class II aldolase/adducin N-terminal" evidence="2">
    <location>
        <begin position="145"/>
        <end position="329"/>
    </location>
</feature>
<dbReference type="GO" id="GO:0051015">
    <property type="term" value="F:actin filament binding"/>
    <property type="evidence" value="ECO:0007669"/>
    <property type="project" value="TreeGrafter"/>
</dbReference>
<dbReference type="FunFam" id="3.40.225.10:FF:000009">
    <property type="entry name" value="Class II aldolase/adducin N-terminal"/>
    <property type="match status" value="1"/>
</dbReference>
<dbReference type="SUPFAM" id="SSF53639">
    <property type="entry name" value="AraD/HMP-PK domain-like"/>
    <property type="match status" value="1"/>
</dbReference>
<name>A0A5N6L0J4_9ROSI</name>
<dbReference type="NCBIfam" id="NF004855">
    <property type="entry name" value="PRK06208.1"/>
    <property type="match status" value="1"/>
</dbReference>
<dbReference type="Proteomes" id="UP000327013">
    <property type="component" value="Unassembled WGS sequence"/>
</dbReference>
<organism evidence="3 4">
    <name type="scientific">Carpinus fangiana</name>
    <dbReference type="NCBI Taxonomy" id="176857"/>
    <lineage>
        <taxon>Eukaryota</taxon>
        <taxon>Viridiplantae</taxon>
        <taxon>Streptophyta</taxon>
        <taxon>Embryophyta</taxon>
        <taxon>Tracheophyta</taxon>
        <taxon>Spermatophyta</taxon>
        <taxon>Magnoliopsida</taxon>
        <taxon>eudicotyledons</taxon>
        <taxon>Gunneridae</taxon>
        <taxon>Pentapetalae</taxon>
        <taxon>rosids</taxon>
        <taxon>fabids</taxon>
        <taxon>Fagales</taxon>
        <taxon>Betulaceae</taxon>
        <taxon>Carpinus</taxon>
    </lineage>
</organism>
<dbReference type="PANTHER" id="PTHR10672:SF25">
    <property type="entry name" value="MEIOTICALLY UP-REGULATED GENE 14 PROTEIN"/>
    <property type="match status" value="1"/>
</dbReference>
<dbReference type="SMART" id="SM01007">
    <property type="entry name" value="Aldolase_II"/>
    <property type="match status" value="1"/>
</dbReference>
<reference evidence="3 4" key="1">
    <citation type="submission" date="2019-06" db="EMBL/GenBank/DDBJ databases">
        <title>A chromosomal-level reference genome of Carpinus fangiana (Coryloideae, Betulaceae).</title>
        <authorList>
            <person name="Yang X."/>
            <person name="Wang Z."/>
            <person name="Zhang L."/>
            <person name="Hao G."/>
            <person name="Liu J."/>
            <person name="Yang Y."/>
        </authorList>
    </citation>
    <scope>NUCLEOTIDE SEQUENCE [LARGE SCALE GENOMIC DNA]</scope>
    <source>
        <strain evidence="3">Cfa_2016G</strain>
        <tissue evidence="3">Leaf</tissue>
    </source>
</reference>
<dbReference type="InterPro" id="IPR051017">
    <property type="entry name" value="Aldolase-II_Adducin_sf"/>
</dbReference>
<sequence length="632" mass="68774">MVIHVSNSFLDGSDEWRRPLTSGLGQYNKARRATSRKRHVFPSKSGAGGAPGGSASFALGIGKSSDRQSSRVLNISNTTRIIMAPMAMSSSVGSSEEEQHSQTMPVDPVTGKPLSALAALSQGPISLPGIPVYSSVDQQRRMMLEHMAGAFRVFARKGYTEGFSGHISLRDPEHPDTFWTNPLGKHFGLLTAADMILLNEAGEAIGGNMSRPANAAGFLIHAAVHHARPDVIAACHTHSPYGKAYSAFARPLEMINQDVCNFYGDAHAVYSDFAGVVFTEAEGRRLAGALGPRGKGMILRNHGLLTVGSTVDEAAYLYTLMERSCEVQLLADAAAASGIEKRLISDEAAEFSFRSSDANSNRTLNLSMRRAGTRFNCKPSWRNDPGIRVIELPSRWYRLAAGIEHDGCERCLIIPLVAAEVMDTNKLHSPGEFVTYILREMAVPPVPIVQIKGTTSRQGCAKRDFDLMLDCSAGLEAVSMTLNGDVLGLVELRAGQMLPENPSKMFHLRQGLESLASKAKSHNKSNPKASLTTLARRIQYSGSIDVSAFVAGLGSELSAAQMWAESHPLRVTAAEYVLSVRWNVNWPFQDEPVEMVETQKHDHPDKAWYRVIEDSMRQGKVGWVARQVSTGI</sequence>
<dbReference type="InterPro" id="IPR036409">
    <property type="entry name" value="Aldolase_II/adducin_N_sf"/>
</dbReference>
<evidence type="ECO:0000313" key="4">
    <source>
        <dbReference type="Proteomes" id="UP000327013"/>
    </source>
</evidence>
<dbReference type="PANTHER" id="PTHR10672">
    <property type="entry name" value="ADDUCIN"/>
    <property type="match status" value="1"/>
</dbReference>
<evidence type="ECO:0000259" key="2">
    <source>
        <dbReference type="SMART" id="SM01007"/>
    </source>
</evidence>
<dbReference type="Pfam" id="PF00596">
    <property type="entry name" value="Aldolase_II"/>
    <property type="match status" value="1"/>
</dbReference>
<dbReference type="OrthoDB" id="3238794at2759"/>
<evidence type="ECO:0000256" key="1">
    <source>
        <dbReference type="SAM" id="MobiDB-lite"/>
    </source>
</evidence>
<dbReference type="EMBL" id="VIBQ01000038">
    <property type="protein sequence ID" value="KAB8446246.1"/>
    <property type="molecule type" value="Genomic_DNA"/>
</dbReference>
<gene>
    <name evidence="3" type="ORF">FH972_025228</name>
</gene>
<dbReference type="AlphaFoldDB" id="A0A5N6L0J4"/>
<feature type="compositionally biased region" description="Basic residues" evidence="1">
    <location>
        <begin position="29"/>
        <end position="41"/>
    </location>
</feature>
<accession>A0A5N6L0J4</accession>
<evidence type="ECO:0000313" key="3">
    <source>
        <dbReference type="EMBL" id="KAB8446246.1"/>
    </source>
</evidence>
<dbReference type="GO" id="GO:0005856">
    <property type="term" value="C:cytoskeleton"/>
    <property type="evidence" value="ECO:0007669"/>
    <property type="project" value="TreeGrafter"/>
</dbReference>
<dbReference type="InterPro" id="IPR001303">
    <property type="entry name" value="Aldolase_II/adducin_N"/>
</dbReference>
<protein>
    <recommendedName>
        <fullName evidence="2">Class II aldolase/adducin N-terminal domain-containing protein</fullName>
    </recommendedName>
</protein>
<proteinExistence type="predicted"/>
<comment type="caution">
    <text evidence="3">The sequence shown here is derived from an EMBL/GenBank/DDBJ whole genome shotgun (WGS) entry which is preliminary data.</text>
</comment>
<keyword evidence="4" id="KW-1185">Reference proteome</keyword>